<dbReference type="EMBL" id="OV696691">
    <property type="protein sequence ID" value="CAH1268171.1"/>
    <property type="molecule type" value="Genomic_DNA"/>
</dbReference>
<proteinExistence type="inferred from homology"/>
<dbReference type="Proteomes" id="UP000838412">
    <property type="component" value="Chromosome 6"/>
</dbReference>
<keyword evidence="5" id="KW-0812">Transmembrane</keyword>
<keyword evidence="3" id="KW-0328">Glycosyltransferase</keyword>
<dbReference type="GO" id="GO:0000139">
    <property type="term" value="C:Golgi membrane"/>
    <property type="evidence" value="ECO:0007669"/>
    <property type="project" value="UniProtKB-SubCell"/>
</dbReference>
<evidence type="ECO:0000256" key="8">
    <source>
        <dbReference type="ARBA" id="ARBA00023034"/>
    </source>
</evidence>
<keyword evidence="4" id="KW-0808">Transferase</keyword>
<comment type="similarity">
    <text evidence="2">Belongs to the glycosyltransferase 29 family.</text>
</comment>
<evidence type="ECO:0000256" key="7">
    <source>
        <dbReference type="ARBA" id="ARBA00022989"/>
    </source>
</evidence>
<evidence type="ECO:0000313" key="12">
    <source>
        <dbReference type="Proteomes" id="UP000838412"/>
    </source>
</evidence>
<name>A0A8K0EYS8_BRALA</name>
<sequence>MLAVFGLLPTFVSKMSENAVEGPSHLYAHVPINATTTPKQRQSWTKYLMIINALEGFFNPRVRIVRATTPSESLERCRKDAGKGKECPAITPIRHYSTCALVGNSGILLNSSCGEKIDSNDFVIRFNLGPLQDYSKDVGRNVNMTVINNLLLGKLFPMLRENKSSEIVNLLRPFNNSILLRAKPDRGSDRPTAYGRRAIRPAGLYSTKFLAECKSMENITRGRGLNFTIALSNFNGTGTDKRLWSGLGGKLKSVPTTGLFLLGEAITFCDHVTMFGFYPFDHDRQKHRIPYHYWRDYIAFPSESKTPHRFVLEDGRPASRRVVRCGNASELGDVGLGPGLDRRERAPEAISLSRGEKVESNGAVFGAEMGGWVPKPCPKGLGRSVVPLSVPACAGPPRPLPPEVVSVALHPLSLILACSGKAHGASAY</sequence>
<accession>A0A8K0EYS8</accession>
<dbReference type="InterPro" id="IPR001675">
    <property type="entry name" value="Glyco_trans_29"/>
</dbReference>
<dbReference type="AlphaFoldDB" id="A0A8K0EYS8"/>
<dbReference type="Pfam" id="PF00777">
    <property type="entry name" value="Glyco_transf_29"/>
    <property type="match status" value="2"/>
</dbReference>
<evidence type="ECO:0000256" key="4">
    <source>
        <dbReference type="ARBA" id="ARBA00022679"/>
    </source>
</evidence>
<evidence type="ECO:0000256" key="5">
    <source>
        <dbReference type="ARBA" id="ARBA00022692"/>
    </source>
</evidence>
<dbReference type="InterPro" id="IPR050943">
    <property type="entry name" value="Glycosyltr_29_Sialyltrsf"/>
</dbReference>
<dbReference type="GO" id="GO:0006491">
    <property type="term" value="P:N-glycan processing"/>
    <property type="evidence" value="ECO:0007669"/>
    <property type="project" value="TreeGrafter"/>
</dbReference>
<dbReference type="OrthoDB" id="10264956at2759"/>
<evidence type="ECO:0000256" key="2">
    <source>
        <dbReference type="ARBA" id="ARBA00006003"/>
    </source>
</evidence>
<dbReference type="InterPro" id="IPR038578">
    <property type="entry name" value="GT29-like_sf"/>
</dbReference>
<evidence type="ECO:0000256" key="10">
    <source>
        <dbReference type="ARBA" id="ARBA00023180"/>
    </source>
</evidence>
<evidence type="ECO:0000256" key="1">
    <source>
        <dbReference type="ARBA" id="ARBA00004323"/>
    </source>
</evidence>
<dbReference type="GO" id="GO:0003828">
    <property type="term" value="F:alpha-N-acetylneuraminate alpha-2,8-sialyltransferase activity"/>
    <property type="evidence" value="ECO:0007669"/>
    <property type="project" value="TreeGrafter"/>
</dbReference>
<comment type="subcellular location">
    <subcellularLocation>
        <location evidence="1">Golgi apparatus membrane</location>
        <topology evidence="1">Single-pass type II membrane protein</topology>
    </subcellularLocation>
</comment>
<keyword evidence="9" id="KW-0472">Membrane</keyword>
<dbReference type="GO" id="GO:0009311">
    <property type="term" value="P:oligosaccharide metabolic process"/>
    <property type="evidence" value="ECO:0007669"/>
    <property type="project" value="TreeGrafter"/>
</dbReference>
<keyword evidence="12" id="KW-1185">Reference proteome</keyword>
<gene>
    <name evidence="11" type="primary">ST8SIA2</name>
    <name evidence="11" type="ORF">BLAG_LOCUS21201</name>
</gene>
<reference evidence="11" key="1">
    <citation type="submission" date="2022-01" db="EMBL/GenBank/DDBJ databases">
        <authorList>
            <person name="Braso-Vives M."/>
        </authorList>
    </citation>
    <scope>NUCLEOTIDE SEQUENCE</scope>
</reference>
<evidence type="ECO:0000313" key="11">
    <source>
        <dbReference type="EMBL" id="CAH1268171.1"/>
    </source>
</evidence>
<evidence type="ECO:0000256" key="3">
    <source>
        <dbReference type="ARBA" id="ARBA00022676"/>
    </source>
</evidence>
<organism evidence="11 12">
    <name type="scientific">Branchiostoma lanceolatum</name>
    <name type="common">Common lancelet</name>
    <name type="synonym">Amphioxus lanceolatum</name>
    <dbReference type="NCBI Taxonomy" id="7740"/>
    <lineage>
        <taxon>Eukaryota</taxon>
        <taxon>Metazoa</taxon>
        <taxon>Chordata</taxon>
        <taxon>Cephalochordata</taxon>
        <taxon>Leptocardii</taxon>
        <taxon>Amphioxiformes</taxon>
        <taxon>Branchiostomatidae</taxon>
        <taxon>Branchiostoma</taxon>
    </lineage>
</organism>
<evidence type="ECO:0000256" key="9">
    <source>
        <dbReference type="ARBA" id="ARBA00023136"/>
    </source>
</evidence>
<keyword evidence="10" id="KW-0325">Glycoprotein</keyword>
<protein>
    <submittedName>
        <fullName evidence="11">ST8SIA2 protein</fullName>
    </submittedName>
</protein>
<keyword evidence="6" id="KW-0735">Signal-anchor</keyword>
<dbReference type="PANTHER" id="PTHR11987:SF53">
    <property type="entry name" value="ALPHA-2,8-SIALYLTRANSFERASE 8F-LIKE"/>
    <property type="match status" value="1"/>
</dbReference>
<keyword evidence="8" id="KW-0333">Golgi apparatus</keyword>
<dbReference type="Gene3D" id="3.90.1480.20">
    <property type="entry name" value="Glycosyl transferase family 29"/>
    <property type="match status" value="1"/>
</dbReference>
<keyword evidence="7" id="KW-1133">Transmembrane helix</keyword>
<dbReference type="PANTHER" id="PTHR11987">
    <property type="entry name" value="ALPHA-2,8-SIALYLTRANSFERASE"/>
    <property type="match status" value="1"/>
</dbReference>
<evidence type="ECO:0000256" key="6">
    <source>
        <dbReference type="ARBA" id="ARBA00022968"/>
    </source>
</evidence>